<dbReference type="SUPFAM" id="SSF56112">
    <property type="entry name" value="Protein kinase-like (PK-like)"/>
    <property type="match status" value="1"/>
</dbReference>
<dbReference type="RefSeq" id="XP_032823937.1">
    <property type="nucleotide sequence ID" value="XM_032968046.1"/>
</dbReference>
<dbReference type="GO" id="GO:0007094">
    <property type="term" value="P:mitotic spindle assembly checkpoint signaling"/>
    <property type="evidence" value="ECO:0007669"/>
    <property type="project" value="InterPro"/>
</dbReference>
<dbReference type="InterPro" id="IPR036770">
    <property type="entry name" value="Ankyrin_rpt-contain_sf"/>
</dbReference>
<feature type="region of interest" description="Disordered" evidence="2">
    <location>
        <begin position="1260"/>
        <end position="1318"/>
    </location>
</feature>
<dbReference type="PROSITE" id="PS50297">
    <property type="entry name" value="ANK_REP_REGION"/>
    <property type="match status" value="2"/>
</dbReference>
<evidence type="ECO:0000256" key="2">
    <source>
        <dbReference type="SAM" id="MobiDB-lite"/>
    </source>
</evidence>
<feature type="compositionally biased region" description="Acidic residues" evidence="2">
    <location>
        <begin position="985"/>
        <end position="995"/>
    </location>
</feature>
<evidence type="ECO:0000313" key="4">
    <source>
        <dbReference type="Proteomes" id="UP001318040"/>
    </source>
</evidence>
<organism evidence="4 5">
    <name type="scientific">Petromyzon marinus</name>
    <name type="common">Sea lamprey</name>
    <dbReference type="NCBI Taxonomy" id="7757"/>
    <lineage>
        <taxon>Eukaryota</taxon>
        <taxon>Metazoa</taxon>
        <taxon>Chordata</taxon>
        <taxon>Craniata</taxon>
        <taxon>Vertebrata</taxon>
        <taxon>Cyclostomata</taxon>
        <taxon>Hyperoartia</taxon>
        <taxon>Petromyzontiformes</taxon>
        <taxon>Petromyzontidae</taxon>
        <taxon>Petromyzon</taxon>
    </lineage>
</organism>
<feature type="compositionally biased region" description="Basic and acidic residues" evidence="2">
    <location>
        <begin position="1472"/>
        <end position="1484"/>
    </location>
</feature>
<dbReference type="GO" id="GO:0043063">
    <property type="term" value="P:intercellular bridge organization"/>
    <property type="evidence" value="ECO:0007669"/>
    <property type="project" value="InterPro"/>
</dbReference>
<feature type="compositionally biased region" description="Low complexity" evidence="2">
    <location>
        <begin position="931"/>
        <end position="941"/>
    </location>
</feature>
<dbReference type="GO" id="GO:0051306">
    <property type="term" value="P:mitotic sister chromatid separation"/>
    <property type="evidence" value="ECO:0007669"/>
    <property type="project" value="InterPro"/>
</dbReference>
<keyword evidence="1" id="KW-0040">ANK repeat</keyword>
<feature type="compositionally biased region" description="Low complexity" evidence="2">
    <location>
        <begin position="1509"/>
        <end position="1539"/>
    </location>
</feature>
<feature type="compositionally biased region" description="Low complexity" evidence="2">
    <location>
        <begin position="575"/>
        <end position="584"/>
    </location>
</feature>
<dbReference type="PANTHER" id="PTHR23060:SF2">
    <property type="entry name" value="RHO GTPASE ACTIVATING PROTEIN 33, OPPOSITE STRAND"/>
    <property type="match status" value="1"/>
</dbReference>
<feature type="compositionally biased region" description="Low complexity" evidence="2">
    <location>
        <begin position="511"/>
        <end position="521"/>
    </location>
</feature>
<evidence type="ECO:0000259" key="3">
    <source>
        <dbReference type="PROSITE" id="PS50011"/>
    </source>
</evidence>
<dbReference type="GO" id="GO:0005524">
    <property type="term" value="F:ATP binding"/>
    <property type="evidence" value="ECO:0007669"/>
    <property type="project" value="InterPro"/>
</dbReference>
<feature type="region of interest" description="Disordered" evidence="2">
    <location>
        <begin position="720"/>
        <end position="745"/>
    </location>
</feature>
<feature type="compositionally biased region" description="Basic and acidic residues" evidence="2">
    <location>
        <begin position="1160"/>
        <end position="1177"/>
    </location>
</feature>
<accession>A0AAJ7TWJ4</accession>
<dbReference type="Pfam" id="PF07714">
    <property type="entry name" value="PK_Tyr_Ser-Thr"/>
    <property type="match status" value="1"/>
</dbReference>
<evidence type="ECO:0000256" key="1">
    <source>
        <dbReference type="PROSITE-ProRule" id="PRU00023"/>
    </source>
</evidence>
<feature type="region of interest" description="Disordered" evidence="2">
    <location>
        <begin position="1334"/>
        <end position="1619"/>
    </location>
</feature>
<dbReference type="SUPFAM" id="SSF48403">
    <property type="entry name" value="Ankyrin repeat"/>
    <property type="match status" value="1"/>
</dbReference>
<dbReference type="PANTHER" id="PTHR23060">
    <property type="entry name" value="TESTIS EXPRESSED GENE 14"/>
    <property type="match status" value="1"/>
</dbReference>
<dbReference type="InterPro" id="IPR039339">
    <property type="entry name" value="Tex14"/>
</dbReference>
<feature type="domain" description="Protein kinase" evidence="3">
    <location>
        <begin position="209"/>
        <end position="495"/>
    </location>
</feature>
<dbReference type="InterPro" id="IPR002110">
    <property type="entry name" value="Ankyrin_rpt"/>
</dbReference>
<dbReference type="PROSITE" id="PS50011">
    <property type="entry name" value="PROTEIN_KINASE_DOM"/>
    <property type="match status" value="1"/>
</dbReference>
<feature type="region of interest" description="Disordered" evidence="2">
    <location>
        <begin position="105"/>
        <end position="124"/>
    </location>
</feature>
<keyword evidence="5" id="KW-0418">Kinase</keyword>
<feature type="repeat" description="ANK" evidence="1">
    <location>
        <begin position="69"/>
        <end position="101"/>
    </location>
</feature>
<proteinExistence type="predicted"/>
<evidence type="ECO:0000313" key="5">
    <source>
        <dbReference type="RefSeq" id="XP_032823937.1"/>
    </source>
</evidence>
<dbReference type="GO" id="GO:0030496">
    <property type="term" value="C:midbody"/>
    <property type="evidence" value="ECO:0007669"/>
    <property type="project" value="TreeGrafter"/>
</dbReference>
<dbReference type="GO" id="GO:0007140">
    <property type="term" value="P:male meiotic nuclear division"/>
    <property type="evidence" value="ECO:0007669"/>
    <property type="project" value="InterPro"/>
</dbReference>
<feature type="region of interest" description="Disordered" evidence="2">
    <location>
        <begin position="504"/>
        <end position="542"/>
    </location>
</feature>
<keyword evidence="5" id="KW-0808">Transferase</keyword>
<dbReference type="SMART" id="SM00248">
    <property type="entry name" value="ANK"/>
    <property type="match status" value="2"/>
</dbReference>
<dbReference type="GO" id="GO:0008608">
    <property type="term" value="P:attachment of spindle microtubules to kinetochore"/>
    <property type="evidence" value="ECO:0007669"/>
    <property type="project" value="InterPro"/>
</dbReference>
<name>A0AAJ7TWJ4_PETMA</name>
<feature type="compositionally biased region" description="Basic and acidic residues" evidence="2">
    <location>
        <begin position="786"/>
        <end position="809"/>
    </location>
</feature>
<feature type="region of interest" description="Disordered" evidence="2">
    <location>
        <begin position="1054"/>
        <end position="1196"/>
    </location>
</feature>
<dbReference type="PROSITE" id="PS50088">
    <property type="entry name" value="ANK_REPEAT"/>
    <property type="match status" value="2"/>
</dbReference>
<dbReference type="GO" id="GO:0004672">
    <property type="term" value="F:protein kinase activity"/>
    <property type="evidence" value="ECO:0007669"/>
    <property type="project" value="InterPro"/>
</dbReference>
<feature type="compositionally biased region" description="Polar residues" evidence="2">
    <location>
        <begin position="1334"/>
        <end position="1357"/>
    </location>
</feature>
<feature type="compositionally biased region" description="Basic and acidic residues" evidence="2">
    <location>
        <begin position="732"/>
        <end position="745"/>
    </location>
</feature>
<gene>
    <name evidence="5" type="primary">TEX14</name>
</gene>
<dbReference type="InterPro" id="IPR000719">
    <property type="entry name" value="Prot_kinase_dom"/>
</dbReference>
<dbReference type="Pfam" id="PF12796">
    <property type="entry name" value="Ank_2"/>
    <property type="match status" value="1"/>
</dbReference>
<feature type="compositionally biased region" description="Basic and acidic residues" evidence="2">
    <location>
        <begin position="1020"/>
        <end position="1036"/>
    </location>
</feature>
<feature type="region of interest" description="Disordered" evidence="2">
    <location>
        <begin position="786"/>
        <end position="856"/>
    </location>
</feature>
<feature type="region of interest" description="Disordered" evidence="2">
    <location>
        <begin position="931"/>
        <end position="1042"/>
    </location>
</feature>
<feature type="compositionally biased region" description="Polar residues" evidence="2">
    <location>
        <begin position="841"/>
        <end position="853"/>
    </location>
</feature>
<dbReference type="InterPro" id="IPR001245">
    <property type="entry name" value="Ser-Thr/Tyr_kinase_cat_dom"/>
</dbReference>
<dbReference type="Proteomes" id="UP001318040">
    <property type="component" value="Chromosome 38"/>
</dbReference>
<reference evidence="5" key="1">
    <citation type="submission" date="2025-08" db="UniProtKB">
        <authorList>
            <consortium name="RefSeq"/>
        </authorList>
    </citation>
    <scope>IDENTIFICATION</scope>
    <source>
        <tissue evidence="5">Sperm</tissue>
    </source>
</reference>
<dbReference type="Gene3D" id="1.10.510.10">
    <property type="entry name" value="Transferase(Phosphotransferase) domain 1"/>
    <property type="match status" value="1"/>
</dbReference>
<dbReference type="Gene3D" id="1.25.40.20">
    <property type="entry name" value="Ankyrin repeat-containing domain"/>
    <property type="match status" value="1"/>
</dbReference>
<protein>
    <submittedName>
        <fullName evidence="5">Inactive serine/threonine-protein kinase TEX14</fullName>
    </submittedName>
</protein>
<dbReference type="GO" id="GO:0045171">
    <property type="term" value="C:intercellular bridge"/>
    <property type="evidence" value="ECO:0007669"/>
    <property type="project" value="TreeGrafter"/>
</dbReference>
<sequence>MGSKVSGPTSPDEELELCLLSAKPAWSLNPDLPNDDGQTPLFMAAITGQSQAVEQLLHCGADPNRRSEDGATPMHAAAFSGCVPLLLAMLGAGGDLRLHDRGGRSPADWAAEAGPRNQSVSPGAAGSLLERDAAAGEPRHRADVPERSAAVAAARRSRQSCAGIQELVSGHRVAIYRRGQEEEQQLGALDARSRSCLRLENLGYGMVCTGPRGSLGYAAFLPIIPQNELYHNENDRHVSYANGPHTLMTSLVWSGTKVTVRDVRPEGEKGRARRLADLLVAEQEAYRGLRCPELLLLMGVSLVDGLRSPRLVFERVRLGSLYSVLHERKLDFPVLCHETILRLLLQVCTALRFLHNRGVLHAGLSSHAVHLVSPDTAKLSGLEYAMPSGPGDRARPERLLPPALHRWLPLEVLEGRNISAKSDVYSYCTIVYEIFSDSLPWAEIDDPFVKKLLVSGQQMPVERSLPEPWLDVVRAGTVVAARERSLTLSDVHFTLRQDLAEWHRTRPPPASRRSPLSLRPLVDAPPAAVSPSEGGSPTLTRPLATAYRSDTDVGIAARDVTDAPDPTKQARHAALRSASAGQAAELGSASKPGRRGARDVRVEPGSQKGRPAPKRSDGTREKPGRDPEGTRVGREAGEGRRNYHAYNVPRGVAFEVSFESSSSQVEDSPKEEASLRQTWSHADARGGHVEIRSVRRNTVSRPEVSSEAEDGFQWTAAQRGCPYDDEEDDDAGEIRERPFGGRRSDVRDTTRLVPHALGTTTTMLERRFEAGIGTLRGLVTHDGRHDTHAAEQRHNTEPECEGKADEGIRQRAAGMKPRQRQFGDTSGRKSFSAAEIHASGPRSSAEPSHQATGNAPADFDEVDRAVIGHNETSWRAGAQVAGKVERKGDRGKMAVAVDVASLMAVAPPRHYRPPQAVLVKQPRLNQCPHAATTTTTSATATKPLDSPAAEPGARGEVRGPTNFSECEPSSVVDEVYVTTQRGESVESDTVSEEEMAWPRGDEGSEEDNDELALTEEEPRDDSPVEQHFRNLGDGHQHATPTRSCRFILPCDAVEQPERGTQGPSARHGSGAPPKPPRAQGARCKGRAETDAGGEAGTVSRRAPKSGKEEKPGGSATASVNTRGGGGTTSSEQGRANSAPWASGTGEKGSGPPAGSVGESSARRREVGEEEPEVRQEASPELDDSFVTKRRGRNTPGVVAQAGVSRVAVHERKGTMIDESEYFTPELNARSRHAQFLHRLQIPVASMEDLASPQLRRQGLVRPIAKGAQRRDLQQEHANGAAALHRAEEEDEESEGSSSDEAGTPRPPLSPTSRSLSDTGELSCIVHDASKSQAHSLCLSSGVPSPSCRATESTPKQPASSKAAASDREALEDTSVWRSFGDERPDSFTAPASGFTASTCQAPPTMPVACSSYSSGGGEDWDTPRSTARLGKSRMAPAESDKMDAGATLLPPSEPRAGSRLSPPRPVLAHGAALDESHPPVEPRPRNATTHGVAAGARGAAGRLRRDRPGGSPSHAAPAADGLPRGGPRALPGSARPAAAHGGGREAEGEAEMEQQAEGGYETAHWAEGSPDRAPAPSFMYDTCKETPGEFLPVPRTRSTPTLTHPRACPPAQNGTSRTA</sequence>
<dbReference type="InterPro" id="IPR011009">
    <property type="entry name" value="Kinase-like_dom_sf"/>
</dbReference>
<dbReference type="KEGG" id="pmrn:116950321"/>
<feature type="compositionally biased region" description="Acidic residues" evidence="2">
    <location>
        <begin position="1003"/>
        <end position="1019"/>
    </location>
</feature>
<keyword evidence="4" id="KW-1185">Reference proteome</keyword>
<dbReference type="GO" id="GO:0000776">
    <property type="term" value="C:kinetochore"/>
    <property type="evidence" value="ECO:0007669"/>
    <property type="project" value="TreeGrafter"/>
</dbReference>
<feature type="region of interest" description="Disordered" evidence="2">
    <location>
        <begin position="560"/>
        <end position="644"/>
    </location>
</feature>
<feature type="repeat" description="ANK" evidence="1">
    <location>
        <begin position="36"/>
        <end position="68"/>
    </location>
</feature>
<feature type="compositionally biased region" description="Basic and acidic residues" evidence="2">
    <location>
        <begin position="614"/>
        <end position="641"/>
    </location>
</feature>